<keyword evidence="1" id="KW-1133">Transmembrane helix</keyword>
<reference evidence="2" key="2">
    <citation type="submission" date="2019-07" db="EMBL/GenBank/DDBJ databases">
        <title>Phylogenomic Reclassification of ATCC Bacillus Strains and Various Taxa within the Genus Bacillus.</title>
        <authorList>
            <person name="Riojas M.A."/>
            <person name="Frank A.M."/>
            <person name="Fenn S.L."/>
            <person name="King S.P."/>
            <person name="Brower S.M."/>
            <person name="Hazbon M.H."/>
        </authorList>
    </citation>
    <scope>NUCLEOTIDE SEQUENCE</scope>
    <source>
        <strain evidence="2">NR-12239</strain>
    </source>
</reference>
<organism evidence="2 5">
    <name type="scientific">Bacillus pseudomycoides</name>
    <dbReference type="NCBI Taxonomy" id="64104"/>
    <lineage>
        <taxon>Bacteria</taxon>
        <taxon>Bacillati</taxon>
        <taxon>Bacillota</taxon>
        <taxon>Bacilli</taxon>
        <taxon>Bacillales</taxon>
        <taxon>Bacillaceae</taxon>
        <taxon>Bacillus</taxon>
        <taxon>Bacillus cereus group</taxon>
    </lineage>
</organism>
<dbReference type="GeneID" id="34213310"/>
<dbReference type="RefSeq" id="WP_018764369.1">
    <property type="nucleotide sequence ID" value="NZ_CM000743.1"/>
</dbReference>
<dbReference type="EMBL" id="VLYX01000091">
    <property type="protein sequence ID" value="MDR4329693.1"/>
    <property type="molecule type" value="Genomic_DNA"/>
</dbReference>
<proteinExistence type="predicted"/>
<reference evidence="3 4" key="1">
    <citation type="submission" date="2017-09" db="EMBL/GenBank/DDBJ databases">
        <title>Large-scale bioinformatics analysis of Bacillus genomes uncovers conserved roles of natural products in bacterial physiology.</title>
        <authorList>
            <consortium name="Agbiome Team Llc"/>
            <person name="Bleich R.M."/>
            <person name="Grubbs K.J."/>
            <person name="Santa Maria K.C."/>
            <person name="Allen S.E."/>
            <person name="Farag S."/>
            <person name="Shank E.A."/>
            <person name="Bowers A."/>
        </authorList>
    </citation>
    <scope>NUCLEOTIDE SEQUENCE [LARGE SCALE GENOMIC DNA]</scope>
    <source>
        <strain evidence="3 4">AFS037265</strain>
    </source>
</reference>
<keyword evidence="1" id="KW-0472">Membrane</keyword>
<dbReference type="Proteomes" id="UP001248134">
    <property type="component" value="Unassembled WGS sequence"/>
</dbReference>
<dbReference type="EMBL" id="NUTL01000036">
    <property type="protein sequence ID" value="PHF00480.1"/>
    <property type="molecule type" value="Genomic_DNA"/>
</dbReference>
<comment type="caution">
    <text evidence="2">The sequence shown here is derived from an EMBL/GenBank/DDBJ whole genome shotgun (WGS) entry which is preliminary data.</text>
</comment>
<protein>
    <submittedName>
        <fullName evidence="2">Uncharacterized protein</fullName>
    </submittedName>
</protein>
<feature type="transmembrane region" description="Helical" evidence="1">
    <location>
        <begin position="7"/>
        <end position="30"/>
    </location>
</feature>
<sequence length="82" mass="9682">MKYAISTLAVLITFIVLQLLPRTIFTYFYMQDSRDWTSVATITPAVSANHFFDVDYIQLFFVFLSFIVGFVTLKFIERRKRV</sequence>
<evidence type="ECO:0000313" key="5">
    <source>
        <dbReference type="Proteomes" id="UP001248134"/>
    </source>
</evidence>
<evidence type="ECO:0000313" key="4">
    <source>
        <dbReference type="Proteomes" id="UP000221918"/>
    </source>
</evidence>
<feature type="transmembrane region" description="Helical" evidence="1">
    <location>
        <begin position="56"/>
        <end position="76"/>
    </location>
</feature>
<accession>A0AAJ1Z436</accession>
<name>A0AAJ1Z436_9BACI</name>
<dbReference type="KEGG" id="bmyc:DJ92_4312"/>
<evidence type="ECO:0000313" key="2">
    <source>
        <dbReference type="EMBL" id="MDR4329693.1"/>
    </source>
</evidence>
<evidence type="ECO:0000313" key="3">
    <source>
        <dbReference type="EMBL" id="PHF00480.1"/>
    </source>
</evidence>
<dbReference type="AlphaFoldDB" id="A0AAJ1Z436"/>
<keyword evidence="1" id="KW-0812">Transmembrane</keyword>
<evidence type="ECO:0000256" key="1">
    <source>
        <dbReference type="SAM" id="Phobius"/>
    </source>
</evidence>
<dbReference type="Proteomes" id="UP000221918">
    <property type="component" value="Unassembled WGS sequence"/>
</dbReference>
<gene>
    <name evidence="3" type="ORF">COF81_09170</name>
    <name evidence="2" type="ORF">FOS08_28975</name>
</gene>